<evidence type="ECO:0000256" key="10">
    <source>
        <dbReference type="RuleBase" id="RU003812"/>
    </source>
</evidence>
<comment type="subunit">
    <text evidence="8">Homodimer.</text>
</comment>
<evidence type="ECO:0000256" key="2">
    <source>
        <dbReference type="ARBA" id="ARBA00022598"/>
    </source>
</evidence>
<feature type="binding site" evidence="8">
    <location>
        <position position="200"/>
    </location>
    <ligand>
        <name>ATP</name>
        <dbReference type="ChEBI" id="CHEBI:30616"/>
    </ligand>
</feature>
<evidence type="ECO:0000256" key="3">
    <source>
        <dbReference type="ARBA" id="ARBA00022723"/>
    </source>
</evidence>
<accession>A0ABN0A772</accession>
<gene>
    <name evidence="8 12" type="primary">nadE</name>
    <name evidence="12" type="ORF">HMPREF0061_1637</name>
</gene>
<evidence type="ECO:0000256" key="9">
    <source>
        <dbReference type="RuleBase" id="RU003811"/>
    </source>
</evidence>
<dbReference type="NCBIfam" id="NF001979">
    <property type="entry name" value="PRK00768.1"/>
    <property type="match status" value="1"/>
</dbReference>
<dbReference type="EMBL" id="ADNT01000100">
    <property type="protein sequence ID" value="EFG49053.1"/>
    <property type="molecule type" value="Genomic_DNA"/>
</dbReference>
<feature type="binding site" evidence="8">
    <location>
        <position position="191"/>
    </location>
    <ligand>
        <name>deamido-NAD(+)</name>
        <dbReference type="ChEBI" id="CHEBI:58437"/>
        <note>ligand shared between two neighboring subunits</note>
    </ligand>
</feature>
<comment type="function">
    <text evidence="8">Catalyzes the ATP-dependent amidation of deamido-NAD to form NAD. Uses ammonia as a nitrogen source.</text>
</comment>
<comment type="similarity">
    <text evidence="1 8 9">Belongs to the NAD synthetase family.</text>
</comment>
<evidence type="ECO:0000256" key="1">
    <source>
        <dbReference type="ARBA" id="ARBA00005859"/>
    </source>
</evidence>
<dbReference type="InterPro" id="IPR014729">
    <property type="entry name" value="Rossmann-like_a/b/a_fold"/>
</dbReference>
<evidence type="ECO:0000256" key="4">
    <source>
        <dbReference type="ARBA" id="ARBA00022741"/>
    </source>
</evidence>
<name>A0ABN0A772_AERVM</name>
<evidence type="ECO:0000256" key="5">
    <source>
        <dbReference type="ARBA" id="ARBA00022840"/>
    </source>
</evidence>
<comment type="catalytic activity">
    <reaction evidence="8 10">
        <text>deamido-NAD(+) + NH4(+) + ATP = AMP + diphosphate + NAD(+) + H(+)</text>
        <dbReference type="Rhea" id="RHEA:21188"/>
        <dbReference type="ChEBI" id="CHEBI:15378"/>
        <dbReference type="ChEBI" id="CHEBI:28938"/>
        <dbReference type="ChEBI" id="CHEBI:30616"/>
        <dbReference type="ChEBI" id="CHEBI:33019"/>
        <dbReference type="ChEBI" id="CHEBI:57540"/>
        <dbReference type="ChEBI" id="CHEBI:58437"/>
        <dbReference type="ChEBI" id="CHEBI:456215"/>
        <dbReference type="EC" id="6.3.1.5"/>
    </reaction>
</comment>
<feature type="binding site" evidence="8">
    <location>
        <position position="171"/>
    </location>
    <ligand>
        <name>ATP</name>
        <dbReference type="ChEBI" id="CHEBI:30616"/>
    </ligand>
</feature>
<feature type="binding site" evidence="8">
    <location>
        <position position="176"/>
    </location>
    <ligand>
        <name>Mg(2+)</name>
        <dbReference type="ChEBI" id="CHEBI:18420"/>
    </ligand>
</feature>
<keyword evidence="4 8" id="KW-0547">Nucleotide-binding</keyword>
<dbReference type="InterPro" id="IPR003694">
    <property type="entry name" value="NAD_synthase"/>
</dbReference>
<feature type="binding site" description="in other chain" evidence="8">
    <location>
        <position position="184"/>
    </location>
    <ligand>
        <name>deamido-NAD(+)</name>
        <dbReference type="ChEBI" id="CHEBI:58437"/>
        <note>ligand shared between two neighboring subunits</note>
    </ligand>
</feature>
<dbReference type="InterPro" id="IPR022926">
    <property type="entry name" value="NH(3)-dep_NAD(+)_synth"/>
</dbReference>
<evidence type="ECO:0000256" key="7">
    <source>
        <dbReference type="ARBA" id="ARBA00023027"/>
    </source>
</evidence>
<sequence>MNKAIKGENTMRSLQEEIINALKVAPSIDPETEIRRTIDFIKAYFHKYPFLKSLVLGISGGQDSTLAGKLCQMAITEMREETGDDKYQFIAVRLPYGNQADEADAMDAIDFMAADQTVRVNIKPAVDVTVEELEKGGLTISDFNKGNIKARQRMLVQYAIAGENAGVVVGTDHAAESVTGFYTKFGDGAADILPIWRLNKSQGRAILEYLDAPEHLYVKVPTADLEENRPGLADEVALGVTYQDIDAYLEGKEVAQEAAEKIENWYLKTQHKRELPITVYDEWWKK</sequence>
<dbReference type="HAMAP" id="MF_00193">
    <property type="entry name" value="NadE_ammonia_dep"/>
    <property type="match status" value="1"/>
</dbReference>
<keyword evidence="2 8" id="KW-0436">Ligase</keyword>
<dbReference type="EC" id="6.3.1.5" evidence="8 10"/>
<evidence type="ECO:0000313" key="13">
    <source>
        <dbReference type="Proteomes" id="UP000003764"/>
    </source>
</evidence>
<keyword evidence="7 8" id="KW-0520">NAD</keyword>
<dbReference type="PANTHER" id="PTHR23090:SF7">
    <property type="entry name" value="NH(3)-DEPENDENT NAD(+) SYNTHETASE"/>
    <property type="match status" value="1"/>
</dbReference>
<dbReference type="InterPro" id="IPR022310">
    <property type="entry name" value="NAD/GMP_synthase"/>
</dbReference>
<dbReference type="NCBIfam" id="TIGR00552">
    <property type="entry name" value="nadE"/>
    <property type="match status" value="1"/>
</dbReference>
<proteinExistence type="inferred from homology"/>
<keyword evidence="5 8" id="KW-0067">ATP-binding</keyword>
<dbReference type="SUPFAM" id="SSF52402">
    <property type="entry name" value="Adenine nucleotide alpha hydrolases-like"/>
    <property type="match status" value="1"/>
</dbReference>
<evidence type="ECO:0000259" key="11">
    <source>
        <dbReference type="Pfam" id="PF02540"/>
    </source>
</evidence>
<feature type="domain" description="NAD/GMP synthase" evidence="11">
    <location>
        <begin position="34"/>
        <end position="276"/>
    </location>
</feature>
<organism evidence="12 13">
    <name type="scientific">Aerococcus viridans (strain ATCC 11563 / DSM 20340 / CCUG 4311 / JCM 20461 / NBRC 12219 / NCTC 8251 / M1)</name>
    <dbReference type="NCBI Taxonomy" id="655812"/>
    <lineage>
        <taxon>Bacteria</taxon>
        <taxon>Bacillati</taxon>
        <taxon>Bacillota</taxon>
        <taxon>Bacilli</taxon>
        <taxon>Lactobacillales</taxon>
        <taxon>Aerococcaceae</taxon>
        <taxon>Aerococcus</taxon>
    </lineage>
</organism>
<keyword evidence="6 8" id="KW-0460">Magnesium</keyword>
<dbReference type="Proteomes" id="UP000003764">
    <property type="component" value="Unassembled WGS sequence"/>
</dbReference>
<evidence type="ECO:0000313" key="12">
    <source>
        <dbReference type="EMBL" id="EFG49053.1"/>
    </source>
</evidence>
<dbReference type="PANTHER" id="PTHR23090">
    <property type="entry name" value="NH 3 /GLUTAMINE-DEPENDENT NAD + SYNTHETASE"/>
    <property type="match status" value="1"/>
</dbReference>
<reference evidence="12 13" key="1">
    <citation type="submission" date="2010-04" db="EMBL/GenBank/DDBJ databases">
        <authorList>
            <person name="Muzny D."/>
            <person name="Qin X."/>
            <person name="Deng J."/>
            <person name="Jiang H."/>
            <person name="Liu Y."/>
            <person name="Qu J."/>
            <person name="Song X.-Z."/>
            <person name="Zhang L."/>
            <person name="Thornton R."/>
            <person name="Coyle M."/>
            <person name="Francisco L."/>
            <person name="Jackson L."/>
            <person name="Javaid M."/>
            <person name="Korchina V."/>
            <person name="Kovar C."/>
            <person name="Mata R."/>
            <person name="Mathew T."/>
            <person name="Ngo R."/>
            <person name="Nguyen L."/>
            <person name="Nguyen N."/>
            <person name="Okwuonu G."/>
            <person name="Ongeri F."/>
            <person name="Pham C."/>
            <person name="Simmons D."/>
            <person name="Wilczek-Boney K."/>
            <person name="Hale W."/>
            <person name="Jakkamsetti A."/>
            <person name="Pham P."/>
            <person name="Ruth R."/>
            <person name="San Lucas F."/>
            <person name="Warren J."/>
            <person name="Zhang J."/>
            <person name="Zhao Z."/>
            <person name="Zhou C."/>
            <person name="Zhu D."/>
            <person name="Lee S."/>
            <person name="Bess C."/>
            <person name="Blankenburg K."/>
            <person name="Forbes L."/>
            <person name="Fu Q."/>
            <person name="Gubbala S."/>
            <person name="Hirani K."/>
            <person name="Jayaseelan J.C."/>
            <person name="Lara F."/>
            <person name="Munidasa M."/>
            <person name="Palculict T."/>
            <person name="Patil S."/>
            <person name="Pu L.-L."/>
            <person name="Saada N."/>
            <person name="Tang L."/>
            <person name="Weissenberger G."/>
            <person name="Zhu Y."/>
            <person name="Hemphill L."/>
            <person name="Shang Y."/>
            <person name="Youmans B."/>
            <person name="Ayvaz T."/>
            <person name="Ross M."/>
            <person name="Santibanez J."/>
            <person name="Aqrawi P."/>
            <person name="Gross S."/>
            <person name="Joshi V."/>
            <person name="Fowler G."/>
            <person name="Nazareth L."/>
            <person name="Reid J."/>
            <person name="Worley K."/>
            <person name="Petrosino J."/>
            <person name="Highlander S."/>
            <person name="Gibbs R."/>
            <person name="Gibbs R."/>
        </authorList>
    </citation>
    <scope>NUCLEOTIDE SEQUENCE [LARGE SCALE GENOMIC DNA]</scope>
    <source>
        <strain evidence="12 13">ATCC 11563</strain>
    </source>
</reference>
<feature type="binding site" description="in other chain" evidence="8">
    <location>
        <begin position="271"/>
        <end position="272"/>
    </location>
    <ligand>
        <name>deamido-NAD(+)</name>
        <dbReference type="ChEBI" id="CHEBI:58437"/>
        <note>ligand shared between two neighboring subunits</note>
    </ligand>
</feature>
<protein>
    <recommendedName>
        <fullName evidence="8 10">NH(3)-dependent NAD(+) synthetase</fullName>
        <ecNumber evidence="8 10">6.3.1.5</ecNumber>
    </recommendedName>
</protein>
<evidence type="ECO:0000256" key="8">
    <source>
        <dbReference type="HAMAP-Rule" id="MF_00193"/>
    </source>
</evidence>
<keyword evidence="13" id="KW-1185">Reference proteome</keyword>
<dbReference type="Gene3D" id="3.40.50.620">
    <property type="entry name" value="HUPs"/>
    <property type="match status" value="1"/>
</dbReference>
<feature type="binding site" evidence="8">
    <location>
        <position position="63"/>
    </location>
    <ligand>
        <name>Mg(2+)</name>
        <dbReference type="ChEBI" id="CHEBI:18420"/>
    </ligand>
</feature>
<comment type="pathway">
    <text evidence="8">Cofactor biosynthesis; NAD(+) biosynthesis; NAD(+) from deamido-NAD(+) (ammonia route): step 1/1.</text>
</comment>
<feature type="binding site" description="in other chain" evidence="8">
    <location>
        <position position="151"/>
    </location>
    <ligand>
        <name>deamido-NAD(+)</name>
        <dbReference type="ChEBI" id="CHEBI:58437"/>
        <note>ligand shared between two neighboring subunits</note>
    </ligand>
</feature>
<feature type="binding site" evidence="8">
    <location>
        <begin position="57"/>
        <end position="64"/>
    </location>
    <ligand>
        <name>ATP</name>
        <dbReference type="ChEBI" id="CHEBI:30616"/>
    </ligand>
</feature>
<dbReference type="CDD" id="cd00553">
    <property type="entry name" value="NAD_synthase"/>
    <property type="match status" value="1"/>
</dbReference>
<comment type="caution">
    <text evidence="12">The sequence shown here is derived from an EMBL/GenBank/DDBJ whole genome shotgun (WGS) entry which is preliminary data.</text>
</comment>
<dbReference type="Pfam" id="PF02540">
    <property type="entry name" value="NAD_synthase"/>
    <property type="match status" value="1"/>
</dbReference>
<keyword evidence="3 8" id="KW-0479">Metal-binding</keyword>
<dbReference type="GO" id="GO:0008795">
    <property type="term" value="F:NAD+ synthase activity"/>
    <property type="evidence" value="ECO:0007669"/>
    <property type="project" value="UniProtKB-EC"/>
</dbReference>
<evidence type="ECO:0000256" key="6">
    <source>
        <dbReference type="ARBA" id="ARBA00022842"/>
    </source>
</evidence>
<feature type="binding site" evidence="8">
    <location>
        <position position="222"/>
    </location>
    <ligand>
        <name>ATP</name>
        <dbReference type="ChEBI" id="CHEBI:30616"/>
    </ligand>
</feature>